<dbReference type="EMBL" id="LN835304">
    <property type="protein sequence ID" value="CRH00264.1"/>
    <property type="molecule type" value="Genomic_DNA"/>
</dbReference>
<dbReference type="GO" id="GO:0003677">
    <property type="term" value="F:DNA binding"/>
    <property type="evidence" value="ECO:0007669"/>
    <property type="project" value="UniProtKB-KW"/>
</dbReference>
<feature type="region of interest" description="Disordered" evidence="6">
    <location>
        <begin position="1149"/>
        <end position="1184"/>
    </location>
</feature>
<keyword evidence="10" id="KW-1185">Reference proteome</keyword>
<organism evidence="9 10">
    <name type="scientific">Plasmodium relictum</name>
    <dbReference type="NCBI Taxonomy" id="85471"/>
    <lineage>
        <taxon>Eukaryota</taxon>
        <taxon>Sar</taxon>
        <taxon>Alveolata</taxon>
        <taxon>Apicomplexa</taxon>
        <taxon>Aconoidasida</taxon>
        <taxon>Haemosporida</taxon>
        <taxon>Plasmodiidae</taxon>
        <taxon>Plasmodium</taxon>
        <taxon>Plasmodium (Haemamoeba)</taxon>
    </lineage>
</organism>
<evidence type="ECO:0000256" key="2">
    <source>
        <dbReference type="ARBA" id="ARBA00023015"/>
    </source>
</evidence>
<feature type="compositionally biased region" description="Polar residues" evidence="6">
    <location>
        <begin position="794"/>
        <end position="806"/>
    </location>
</feature>
<sequence length="2132" mass="249027">MTTDLNKRSLRTRRKKTMNSFYYNSDYSNDLNSEESKSRLNFSKKSDTSNKSKDQQRKYHELYNNKELSNSSTMNDLNGDSIITHDKKNECSEENSLNDFNDEDTLRRIKNNKFNEEIINIKNEVKMENSVKLDKSKSYSNVNIPSKSNCNRVKSLPNNNENNYAKMAEKLPHVVGVRFDKSQNRWLSGICINGRCINRYFPVYKYGFEEARRLAIQHRKNFETANLGHLKKQQGESKTSHLNLLNINSQIPNGFKDIQGKNKLIFKYLSYDSVQKEWVVTYDYDNKVLVNKFPIDIYGYNNAYEMAVHCINKLNICNQEKMCKSINKNENGKNIKGDINCMNSQNNLNDQDKCFSMHKDKLSKLINSNSADFLMNNKADSRNEESNNNSSTDYNVDKKHKSLIDIDHLNQVDKSLLNDSKNLFKADSSFLNNDVKILNGIKRLNTNSMSNNDDEDRLLNNKNIKGNTYPYLKKELNESYPMSNDGNLDKLEKEGILSLDNRSFLNESTKNNLIQNSNNYNNFKKCNEESLNVQQLLNCNFINDEDKSAHHLLSNALKHNNISKSLDGFFNSINEESDQKDKKSNYICYNKYKDNNNNSISGIGEEYYDSLNYEGLLNINSKIKNNSANTEEKENFNNKINMLESIDNKEEFKCYETVKKEKENKDFPFNDNKNKETKSNKNNENLNLENILKFKKMIRNILNNNSADNNEKIIKGINILKNMTMNDNLNLINFNKIYNNYSLNNVIKKEGYANNMQKNVKINCEESLNYDEYILVKNEEDDVLNDSEVKKSDQNTSELSITNDEVNANKENIDNVDNFKETNEKNNESDENNNKSNGNEISENFDKLNNNEFNENNNKSNNEFNDIAFKLCPWKKGIQWNHFKNMWVCKIWDSNGNEITKHVYILKKEGIEIGYNYCYNIRRKSFIYYLTKELKKFPNIEEISYDLQYLHFIIEYKDNEKKFFSFEGGIYKSFIECVEYLNKKKREYNENIYDISNFIKEKNNLELDDIYKELDYFQYNKNLLNNICEQTKVAYSIKPWVKGVIWEEKMKKWIVFFKDKNKNLRISFFSPSDYNDDVVLSYNKCCEYFTQIKESNNFDENTEEFSESIRNFIKNFEFDKIIEQNKNDTINEKQKSSYNCFNSIGNSSQNNDDIKTNGENRLEGNIDDSNEKTTFEKNNDLNENNSLKENCQNLSFIENRSYNLSNLEQNKFSSFHLSSEDISLLNCNEKKINSGINGKYSLPKIEESYANESNSLHHNEFYNNLNSIKFEENGKISKENDTQIAQEENKKYFELDENCISKNSRVIDGNSQVAHNEYTSEENSYKIGCSELEKKRKSNINDIGYSNNFYVEEDVNSVPRDIMKEKKYENSLLGGNNDEANNNMDTSNNNSSNSSLLKSSDMPANIAYNKNTENGKVLRNYEKCVNMDNRTINKNSGKMENLLDNNVNIRLPKSEILNQAASLPKLQGMFFDKRRNYWTVSVCGFRKSFGVRTRGVYQAYKLAAEFRNRILETNKGKCYPQKNGSMSGNYKYNLKNNILKEEKGSSINDGNLEDNFKKKNASSGNIGIEKDLYAFNEKRGSFNIKGKVSSNIYDYILDKKNNSITNNNFMKKDIASTANTMNYDDNYGDMEDGKMSFSLKSNKSNEKRSKGNYTQAKYENNIDSNLIHFLNEGDIKDNKNNPFKKNISSSNSAISNTGIATNYSPTHIYEVDNLHGNQDYYAKNEDTKNDLSRIEDYKNKNISPNLYIKNNMNDDNKINLNNVLENDKLYKTTTYMENCNELYSRNLNTSDFDNNNNKSLNDISLMNKLNQQNFEENMNFTYSNNISPSEDYCENNKEDLYKTYNYESENKSYNYNTLIDETIEERDIRINKEVNKCKFVDGLIYDEANKCFRIKINGYRKAYSVIRRGVKEAYKLSIEAIHQIRRQTKMNNYNSENSQINSNNLTHFYNSSSENSRHGSLYNYQHKNKTDINNDCTEDIYDNPNDNNNNNNNNNNKNDCTNENKQNVEESMFPILNVDDKYYDLLKTAIMICLNDILMNSIPKVFQLHKNLNMSDNVKLEDLLNSERKRKEQSLKYHIEYTQNSISISSLIPYLKLFSTEILNNILPSAQSLEIQRLIIHSLDLQAYNTLY</sequence>
<dbReference type="OrthoDB" id="332674at2759"/>
<proteinExistence type="predicted"/>
<feature type="compositionally biased region" description="Low complexity" evidence="6">
    <location>
        <begin position="834"/>
        <end position="859"/>
    </location>
</feature>
<evidence type="ECO:0000256" key="1">
    <source>
        <dbReference type="ARBA" id="ARBA00004123"/>
    </source>
</evidence>
<dbReference type="Proteomes" id="UP000220158">
    <property type="component" value="Chromosome 9"/>
</dbReference>
<comment type="subcellular location">
    <subcellularLocation>
        <location evidence="1">Nucleus</location>
    </subcellularLocation>
</comment>
<feature type="compositionally biased region" description="Basic and acidic residues" evidence="6">
    <location>
        <begin position="1152"/>
        <end position="1180"/>
    </location>
</feature>
<feature type="compositionally biased region" description="Low complexity" evidence="6">
    <location>
        <begin position="1376"/>
        <end position="1398"/>
    </location>
</feature>
<feature type="compositionally biased region" description="Low complexity" evidence="6">
    <location>
        <begin position="1982"/>
        <end position="1999"/>
    </location>
</feature>
<feature type="domain" description="AP2-coincident C-terminal" evidence="8">
    <location>
        <begin position="2020"/>
        <end position="2123"/>
    </location>
</feature>
<gene>
    <name evidence="9" type="primary">ApiAP2</name>
    <name evidence="9" type="ORF">PRELSG_0936800</name>
</gene>
<evidence type="ECO:0000313" key="9">
    <source>
        <dbReference type="EMBL" id="CRH00264.1"/>
    </source>
</evidence>
<keyword evidence="2" id="KW-0805">Transcription regulation</keyword>
<dbReference type="GO" id="GO:0003700">
    <property type="term" value="F:DNA-binding transcription factor activity"/>
    <property type="evidence" value="ECO:0007669"/>
    <property type="project" value="InterPro"/>
</dbReference>
<feature type="compositionally biased region" description="Basic and acidic residues" evidence="6">
    <location>
        <begin position="34"/>
        <end position="64"/>
    </location>
</feature>
<accession>A0A1J1H5U0</accession>
<keyword evidence="4" id="KW-0804">Transcription</keyword>
<keyword evidence="5" id="KW-0539">Nucleus</keyword>
<evidence type="ECO:0000256" key="3">
    <source>
        <dbReference type="ARBA" id="ARBA00023125"/>
    </source>
</evidence>
<dbReference type="GeneID" id="39736380"/>
<dbReference type="Gene3D" id="1.20.5.2050">
    <property type="match status" value="1"/>
</dbReference>
<name>A0A1J1H5U0_PLARL</name>
<feature type="compositionally biased region" description="Polar residues" evidence="6">
    <location>
        <begin position="66"/>
        <end position="78"/>
    </location>
</feature>
<dbReference type="InterPro" id="IPR001471">
    <property type="entry name" value="AP2/ERF_dom"/>
</dbReference>
<evidence type="ECO:0000256" key="4">
    <source>
        <dbReference type="ARBA" id="ARBA00023163"/>
    </source>
</evidence>
<protein>
    <submittedName>
        <fullName evidence="9">Transcription factor with AP2 domain(S), putative</fullName>
    </submittedName>
</protein>
<evidence type="ECO:0000259" key="8">
    <source>
        <dbReference type="Pfam" id="PF14733"/>
    </source>
</evidence>
<dbReference type="GO" id="GO:0005634">
    <property type="term" value="C:nucleus"/>
    <property type="evidence" value="ECO:0007669"/>
    <property type="project" value="UniProtKB-SubCell"/>
</dbReference>
<feature type="compositionally biased region" description="Basic and acidic residues" evidence="6">
    <location>
        <begin position="807"/>
        <end position="828"/>
    </location>
</feature>
<evidence type="ECO:0000259" key="7">
    <source>
        <dbReference type="Pfam" id="PF00847"/>
    </source>
</evidence>
<dbReference type="KEGG" id="prel:PRELSG_0936800"/>
<feature type="region of interest" description="Disordered" evidence="6">
    <location>
        <begin position="23"/>
        <end position="97"/>
    </location>
</feature>
<dbReference type="InterPro" id="IPR028078">
    <property type="entry name" value="ACDC"/>
</dbReference>
<feature type="region of interest" description="Disordered" evidence="6">
    <location>
        <begin position="786"/>
        <end position="859"/>
    </location>
</feature>
<reference evidence="9 10" key="1">
    <citation type="submission" date="2015-04" db="EMBL/GenBank/DDBJ databases">
        <authorList>
            <consortium name="Pathogen Informatics"/>
        </authorList>
    </citation>
    <scope>NUCLEOTIDE SEQUENCE [LARGE SCALE GENOMIC DNA]</scope>
    <source>
        <strain evidence="9 10">SGS1</strain>
    </source>
</reference>
<feature type="region of interest" description="Disordered" evidence="6">
    <location>
        <begin position="1975"/>
        <end position="2003"/>
    </location>
</feature>
<dbReference type="RefSeq" id="XP_028533268.1">
    <property type="nucleotide sequence ID" value="XM_028676817.1"/>
</dbReference>
<evidence type="ECO:0000256" key="6">
    <source>
        <dbReference type="SAM" id="MobiDB-lite"/>
    </source>
</evidence>
<feature type="region of interest" description="Disordered" evidence="6">
    <location>
        <begin position="1373"/>
        <end position="1398"/>
    </location>
</feature>
<dbReference type="VEuPathDB" id="PlasmoDB:PRELSG_0936800"/>
<evidence type="ECO:0000256" key="5">
    <source>
        <dbReference type="ARBA" id="ARBA00023242"/>
    </source>
</evidence>
<dbReference type="Pfam" id="PF14733">
    <property type="entry name" value="ACDC"/>
    <property type="match status" value="1"/>
</dbReference>
<feature type="domain" description="AP2/ERF" evidence="7">
    <location>
        <begin position="172"/>
        <end position="223"/>
    </location>
</feature>
<keyword evidence="3" id="KW-0238">DNA-binding</keyword>
<evidence type="ECO:0000313" key="10">
    <source>
        <dbReference type="Proteomes" id="UP000220158"/>
    </source>
</evidence>
<dbReference type="Pfam" id="PF00847">
    <property type="entry name" value="AP2"/>
    <property type="match status" value="1"/>
</dbReference>